<feature type="non-terminal residue" evidence="1">
    <location>
        <position position="248"/>
    </location>
</feature>
<proteinExistence type="predicted"/>
<feature type="non-terminal residue" evidence="1">
    <location>
        <position position="1"/>
    </location>
</feature>
<dbReference type="AlphaFoldDB" id="X1I5R3"/>
<reference evidence="1" key="1">
    <citation type="journal article" date="2014" name="Front. Microbiol.">
        <title>High frequency of phylogenetically diverse reductive dehalogenase-homologous genes in deep subseafloor sedimentary metagenomes.</title>
        <authorList>
            <person name="Kawai M."/>
            <person name="Futagami T."/>
            <person name="Toyoda A."/>
            <person name="Takaki Y."/>
            <person name="Nishi S."/>
            <person name="Hori S."/>
            <person name="Arai W."/>
            <person name="Tsubouchi T."/>
            <person name="Morono Y."/>
            <person name="Uchiyama I."/>
            <person name="Ito T."/>
            <person name="Fujiyama A."/>
            <person name="Inagaki F."/>
            <person name="Takami H."/>
        </authorList>
    </citation>
    <scope>NUCLEOTIDE SEQUENCE</scope>
    <source>
        <strain evidence="1">Expedition CK06-06</strain>
    </source>
</reference>
<evidence type="ECO:0000313" key="1">
    <source>
        <dbReference type="EMBL" id="GAH77751.1"/>
    </source>
</evidence>
<name>X1I5R3_9ZZZZ</name>
<comment type="caution">
    <text evidence="1">The sequence shown here is derived from an EMBL/GenBank/DDBJ whole genome shotgun (WGS) entry which is preliminary data.</text>
</comment>
<dbReference type="EMBL" id="BARU01037791">
    <property type="protein sequence ID" value="GAH77751.1"/>
    <property type="molecule type" value="Genomic_DNA"/>
</dbReference>
<accession>X1I5R3</accession>
<protein>
    <submittedName>
        <fullName evidence="1">Uncharacterized protein</fullName>
    </submittedName>
</protein>
<gene>
    <name evidence="1" type="ORF">S03H2_58824</name>
</gene>
<sequence>EDKIVNKYDPLDVLGYITFTNLFGDPYDYSEPTFKGLELIPETIQNIILRNERDSYEKRYRDSFKEIEEACSEYIRLLQSYIIFSSIHDKTLNDSEKEIYFLVIQDFLFSRGDAYSIHYKEVAQELFSRINNVLSQKGFTIDQYHETLEEIERQINYNINEPSKRAIREWKNYRSKMQEMEKKLDDDELVNFAETLVKKSESRLVPFREKLAETILKGSFEIDMNGKINQNLLELLCSNFGDNSHWNS</sequence>
<organism evidence="1">
    <name type="scientific">marine sediment metagenome</name>
    <dbReference type="NCBI Taxonomy" id="412755"/>
    <lineage>
        <taxon>unclassified sequences</taxon>
        <taxon>metagenomes</taxon>
        <taxon>ecological metagenomes</taxon>
    </lineage>
</organism>